<accession>W2VMR8</accession>
<protein>
    <submittedName>
        <fullName evidence="1">Uncharacterized protein</fullName>
    </submittedName>
</protein>
<comment type="caution">
    <text evidence="1">The sequence shown here is derived from an EMBL/GenBank/DDBJ whole genome shotgun (WGS) entry which is preliminary data.</text>
</comment>
<dbReference type="EMBL" id="ANIX01005250">
    <property type="protein sequence ID" value="ETO99661.1"/>
    <property type="molecule type" value="Genomic_DNA"/>
</dbReference>
<sequence length="54" mass="6368">EIQWIEEAVSDINEDQSESCKVEYMLKILGQNPRTADTEFFLKHITRLKDNDLI</sequence>
<dbReference type="Proteomes" id="UP000018958">
    <property type="component" value="Unassembled WGS sequence"/>
</dbReference>
<organism evidence="1 2">
    <name type="scientific">Phytophthora nicotianae CJ01A1</name>
    <dbReference type="NCBI Taxonomy" id="1317063"/>
    <lineage>
        <taxon>Eukaryota</taxon>
        <taxon>Sar</taxon>
        <taxon>Stramenopiles</taxon>
        <taxon>Oomycota</taxon>
        <taxon>Peronosporomycetes</taxon>
        <taxon>Peronosporales</taxon>
        <taxon>Peronosporaceae</taxon>
        <taxon>Phytophthora</taxon>
    </lineage>
</organism>
<proteinExistence type="predicted"/>
<reference evidence="1 2" key="1">
    <citation type="submission" date="2013-11" db="EMBL/GenBank/DDBJ databases">
        <title>The Genome Sequence of Phytophthora parasitica CJ01A1.</title>
        <authorList>
            <consortium name="The Broad Institute Genomics Platform"/>
            <person name="Russ C."/>
            <person name="Tyler B."/>
            <person name="Panabieres F."/>
            <person name="Shan W."/>
            <person name="Tripathy S."/>
            <person name="Grunwald N."/>
            <person name="Machado M."/>
            <person name="Johnson C.S."/>
            <person name="Walker B."/>
            <person name="Young S.K."/>
            <person name="Zeng Q."/>
            <person name="Gargeya S."/>
            <person name="Fitzgerald M."/>
            <person name="Haas B."/>
            <person name="Abouelleil A."/>
            <person name="Allen A.W."/>
            <person name="Alvarado L."/>
            <person name="Arachchi H.M."/>
            <person name="Berlin A.M."/>
            <person name="Chapman S.B."/>
            <person name="Gainer-Dewar J."/>
            <person name="Goldberg J."/>
            <person name="Griggs A."/>
            <person name="Gujja S."/>
            <person name="Hansen M."/>
            <person name="Howarth C."/>
            <person name="Imamovic A."/>
            <person name="Ireland A."/>
            <person name="Larimer J."/>
            <person name="McCowan C."/>
            <person name="Murphy C."/>
            <person name="Pearson M."/>
            <person name="Poon T.W."/>
            <person name="Priest M."/>
            <person name="Roberts A."/>
            <person name="Saif S."/>
            <person name="Shea T."/>
            <person name="Sisk P."/>
            <person name="Sykes S."/>
            <person name="Wortman J."/>
            <person name="Nusbaum C."/>
            <person name="Birren B."/>
        </authorList>
    </citation>
    <scope>NUCLEOTIDE SEQUENCE [LARGE SCALE GENOMIC DNA]</scope>
    <source>
        <strain evidence="1 2">CJ01A1</strain>
    </source>
</reference>
<dbReference type="AlphaFoldDB" id="W2VMR8"/>
<evidence type="ECO:0000313" key="2">
    <source>
        <dbReference type="Proteomes" id="UP000018958"/>
    </source>
</evidence>
<feature type="non-terminal residue" evidence="1">
    <location>
        <position position="1"/>
    </location>
</feature>
<name>W2VMR8_PHYNI</name>
<evidence type="ECO:0000313" key="1">
    <source>
        <dbReference type="EMBL" id="ETO99661.1"/>
    </source>
</evidence>
<gene>
    <name evidence="1" type="ORF">F441_22923</name>
</gene>